<dbReference type="AlphaFoldDB" id="A0A109N365"/>
<comment type="caution">
    <text evidence="6">The sequence shown here is derived from an EMBL/GenBank/DDBJ whole genome shotgun (WGS) entry which is preliminary data.</text>
</comment>
<dbReference type="GO" id="GO:0003824">
    <property type="term" value="F:catalytic activity"/>
    <property type="evidence" value="ECO:0007669"/>
    <property type="project" value="UniProtKB-ARBA"/>
</dbReference>
<dbReference type="RefSeq" id="WP_061140349.1">
    <property type="nucleotide sequence ID" value="NZ_LNNH01000003.1"/>
</dbReference>
<evidence type="ECO:0000256" key="3">
    <source>
        <dbReference type="ARBA" id="ARBA00022723"/>
    </source>
</evidence>
<dbReference type="InterPro" id="IPR023198">
    <property type="entry name" value="PGP-like_dom2"/>
</dbReference>
<evidence type="ECO:0000313" key="7">
    <source>
        <dbReference type="Proteomes" id="UP000064189"/>
    </source>
</evidence>
<proteinExistence type="inferred from homology"/>
<keyword evidence="4" id="KW-0460">Magnesium</keyword>
<dbReference type="InterPro" id="IPR023214">
    <property type="entry name" value="HAD_sf"/>
</dbReference>
<dbReference type="GO" id="GO:0046872">
    <property type="term" value="F:metal ion binding"/>
    <property type="evidence" value="ECO:0007669"/>
    <property type="project" value="UniProtKB-KW"/>
</dbReference>
<organism evidence="6 7">
    <name type="scientific">Peribacillus simplex</name>
    <dbReference type="NCBI Taxonomy" id="1478"/>
    <lineage>
        <taxon>Bacteria</taxon>
        <taxon>Bacillati</taxon>
        <taxon>Bacillota</taxon>
        <taxon>Bacilli</taxon>
        <taxon>Bacillales</taxon>
        <taxon>Bacillaceae</taxon>
        <taxon>Peribacillus</taxon>
    </lineage>
</organism>
<dbReference type="InterPro" id="IPR006439">
    <property type="entry name" value="HAD-SF_hydro_IA"/>
</dbReference>
<dbReference type="InterPro" id="IPR036412">
    <property type="entry name" value="HAD-like_sf"/>
</dbReference>
<protein>
    <submittedName>
        <fullName evidence="6">Pesticidal protein Cry10Aa</fullName>
    </submittedName>
</protein>
<keyword evidence="3" id="KW-0479">Metal-binding</keyword>
<dbReference type="Proteomes" id="UP000064189">
    <property type="component" value="Unassembled WGS sequence"/>
</dbReference>
<dbReference type="PRINTS" id="PR00413">
    <property type="entry name" value="HADHALOGNASE"/>
</dbReference>
<name>A0A109N365_9BACI</name>
<dbReference type="EMBL" id="LNNH01000003">
    <property type="protein sequence ID" value="KWW22600.1"/>
    <property type="molecule type" value="Genomic_DNA"/>
</dbReference>
<dbReference type="Pfam" id="PF00702">
    <property type="entry name" value="Hydrolase"/>
    <property type="match status" value="1"/>
</dbReference>
<dbReference type="Gene3D" id="3.40.50.1000">
    <property type="entry name" value="HAD superfamily/HAD-like"/>
    <property type="match status" value="1"/>
</dbReference>
<dbReference type="PANTHER" id="PTHR46193:SF18">
    <property type="entry name" value="HEXITOL PHOSPHATASE B"/>
    <property type="match status" value="1"/>
</dbReference>
<keyword evidence="7" id="KW-1185">Reference proteome</keyword>
<evidence type="ECO:0000256" key="1">
    <source>
        <dbReference type="ARBA" id="ARBA00001946"/>
    </source>
</evidence>
<accession>A0A109N365</accession>
<dbReference type="Gene3D" id="1.10.150.240">
    <property type="entry name" value="Putative phosphatase, domain 2"/>
    <property type="match status" value="1"/>
</dbReference>
<dbReference type="SFLD" id="SFLDG01129">
    <property type="entry name" value="C1.5:_HAD__Beta-PGM__Phosphata"/>
    <property type="match status" value="1"/>
</dbReference>
<dbReference type="SFLD" id="SFLDS00003">
    <property type="entry name" value="Haloacid_Dehalogenase"/>
    <property type="match status" value="1"/>
</dbReference>
<dbReference type="CDD" id="cd07505">
    <property type="entry name" value="HAD_BPGM-like"/>
    <property type="match status" value="1"/>
</dbReference>
<sequence>MKGIIFDFNGTMFLDSHIHEEAWFYMVKKYSPKAISDTDILLNIHGRTNKEILTHFISKELTNAQIEKMSFEKEAYYRELCLKNKDELKLTNGLADMLNQLKASGMPITIATATVKENVQFYFDIFQLDQWFDFDKVTFDDGSFPGKPEPDIFIIAAKKLGLIPIECLVIEDAFSGLTAAKKAGIGKIIAIDPFGKNRSLFEEKQLGSDGIITDFTKFFEVIAS</sequence>
<reference evidence="6 7" key="1">
    <citation type="submission" date="2015-11" db="EMBL/GenBank/DDBJ databases">
        <title>Genome Sequence of Bacillus simplex strain VanAntwerpen2.</title>
        <authorList>
            <person name="Couger M.B."/>
        </authorList>
    </citation>
    <scope>NUCLEOTIDE SEQUENCE [LARGE SCALE GENOMIC DNA]</scope>
    <source>
        <strain evidence="6 7">VanAntwerpen02</strain>
    </source>
</reference>
<evidence type="ECO:0000313" key="6">
    <source>
        <dbReference type="EMBL" id="KWW22600.1"/>
    </source>
</evidence>
<evidence type="ECO:0000256" key="5">
    <source>
        <dbReference type="ARBA" id="ARBA00023277"/>
    </source>
</evidence>
<evidence type="ECO:0000256" key="2">
    <source>
        <dbReference type="ARBA" id="ARBA00006171"/>
    </source>
</evidence>
<gene>
    <name evidence="6" type="ORF">AS888_12310</name>
</gene>
<evidence type="ECO:0000256" key="4">
    <source>
        <dbReference type="ARBA" id="ARBA00022842"/>
    </source>
</evidence>
<dbReference type="NCBIfam" id="TIGR01509">
    <property type="entry name" value="HAD-SF-IA-v3"/>
    <property type="match status" value="1"/>
</dbReference>
<dbReference type="SUPFAM" id="SSF56784">
    <property type="entry name" value="HAD-like"/>
    <property type="match status" value="1"/>
</dbReference>
<comment type="similarity">
    <text evidence="2">Belongs to the HAD-like hydrolase superfamily. CbbY/CbbZ/Gph/YieH family.</text>
</comment>
<dbReference type="PANTHER" id="PTHR46193">
    <property type="entry name" value="6-PHOSPHOGLUCONATE PHOSPHATASE"/>
    <property type="match status" value="1"/>
</dbReference>
<comment type="cofactor">
    <cofactor evidence="1">
        <name>Mg(2+)</name>
        <dbReference type="ChEBI" id="CHEBI:18420"/>
    </cofactor>
</comment>
<keyword evidence="5" id="KW-0119">Carbohydrate metabolism</keyword>
<dbReference type="InterPro" id="IPR051600">
    <property type="entry name" value="Beta-PGM-like"/>
</dbReference>